<gene>
    <name evidence="19" type="ORF">MATL_G00222960</name>
</gene>
<dbReference type="PANTHER" id="PTHR46077">
    <property type="entry name" value="E3 UBIQUITIN-PROTEIN LIGASE TOPORS"/>
    <property type="match status" value="1"/>
</dbReference>
<keyword evidence="9" id="KW-0804">Transcription</keyword>
<comment type="caution">
    <text evidence="19">The sequence shown here is derived from an EMBL/GenBank/DDBJ whole genome shotgun (WGS) entry which is preliminary data.</text>
</comment>
<dbReference type="Gene3D" id="3.30.40.10">
    <property type="entry name" value="Zinc/RING finger domain, C3HC4 (zinc finger)"/>
    <property type="match status" value="1"/>
</dbReference>
<proteinExistence type="predicted"/>
<keyword evidence="5 16" id="KW-0863">Zinc-finger</keyword>
<dbReference type="SMART" id="SM00184">
    <property type="entry name" value="RING"/>
    <property type="match status" value="1"/>
</dbReference>
<feature type="region of interest" description="Disordered" evidence="17">
    <location>
        <begin position="115"/>
        <end position="134"/>
    </location>
</feature>
<evidence type="ECO:0000256" key="9">
    <source>
        <dbReference type="ARBA" id="ARBA00023163"/>
    </source>
</evidence>
<sequence>MMESAKMKLRLRKRSSSGKASQPVTTEASPDSKCPICLDRFNNMAYLDRCLHKFCFRCIHEWSKNKAECPLCKQAFNSIFHTIKAENDFKEFVLRPTENGSFGSPGGHRFRYRTTLTRERREAQQQQEQRRQGR</sequence>
<protein>
    <recommendedName>
        <fullName evidence="10">E3 ubiquitin-protein ligase Topors</fullName>
        <ecNumber evidence="2">2.3.2.27</ecNumber>
    </recommendedName>
    <alternativeName>
        <fullName evidence="11">RING-type E3 ubiquitin transferase Topors</fullName>
    </alternativeName>
    <alternativeName>
        <fullName evidence="13">SUMO1-protein E3 ligase Topors</fullName>
    </alternativeName>
    <alternativeName>
        <fullName evidence="12">Topoisomerase I-binding RING finger protein</fullName>
    </alternativeName>
    <alternativeName>
        <fullName evidence="14">Topoisomerase I-binding arginine/serine-rich protein</fullName>
    </alternativeName>
    <alternativeName>
        <fullName evidence="15">Tumor suppressor p53-binding protein 3</fullName>
    </alternativeName>
</protein>
<dbReference type="GO" id="GO:0000209">
    <property type="term" value="P:protein polyubiquitination"/>
    <property type="evidence" value="ECO:0007669"/>
    <property type="project" value="TreeGrafter"/>
</dbReference>
<evidence type="ECO:0000256" key="16">
    <source>
        <dbReference type="PROSITE-ProRule" id="PRU00175"/>
    </source>
</evidence>
<dbReference type="GO" id="GO:0008270">
    <property type="term" value="F:zinc ion binding"/>
    <property type="evidence" value="ECO:0007669"/>
    <property type="project" value="UniProtKB-KW"/>
</dbReference>
<keyword evidence="7" id="KW-0862">Zinc</keyword>
<keyword evidence="8" id="KW-0805">Transcription regulation</keyword>
<name>A0A9D3PF66_MEGAT</name>
<dbReference type="AlphaFoldDB" id="A0A9D3PF66"/>
<dbReference type="InterPro" id="IPR017907">
    <property type="entry name" value="Znf_RING_CS"/>
</dbReference>
<dbReference type="PROSITE" id="PS50089">
    <property type="entry name" value="ZF_RING_2"/>
    <property type="match status" value="1"/>
</dbReference>
<reference evidence="19" key="1">
    <citation type="submission" date="2021-01" db="EMBL/GenBank/DDBJ databases">
        <authorList>
            <person name="Zahm M."/>
            <person name="Roques C."/>
            <person name="Cabau C."/>
            <person name="Klopp C."/>
            <person name="Donnadieu C."/>
            <person name="Jouanno E."/>
            <person name="Lampietro C."/>
            <person name="Louis A."/>
            <person name="Herpin A."/>
            <person name="Echchiki A."/>
            <person name="Berthelot C."/>
            <person name="Parey E."/>
            <person name="Roest-Crollius H."/>
            <person name="Braasch I."/>
            <person name="Postlethwait J."/>
            <person name="Bobe J."/>
            <person name="Montfort J."/>
            <person name="Bouchez O."/>
            <person name="Begum T."/>
            <person name="Mejri S."/>
            <person name="Adams A."/>
            <person name="Chen W.-J."/>
            <person name="Guiguen Y."/>
        </authorList>
    </citation>
    <scope>NUCLEOTIDE SEQUENCE</scope>
    <source>
        <strain evidence="19">YG-15Mar2019-1</strain>
        <tissue evidence="19">Brain</tissue>
    </source>
</reference>
<dbReference type="GO" id="GO:0008630">
    <property type="term" value="P:intrinsic apoptotic signaling pathway in response to DNA damage"/>
    <property type="evidence" value="ECO:0007669"/>
    <property type="project" value="UniProtKB-ARBA"/>
</dbReference>
<feature type="region of interest" description="Disordered" evidence="17">
    <location>
        <begin position="1"/>
        <end position="31"/>
    </location>
</feature>
<dbReference type="InterPro" id="IPR013083">
    <property type="entry name" value="Znf_RING/FYVE/PHD"/>
</dbReference>
<dbReference type="OrthoDB" id="365379at2759"/>
<feature type="compositionally biased region" description="Polar residues" evidence="17">
    <location>
        <begin position="17"/>
        <end position="29"/>
    </location>
</feature>
<dbReference type="EMBL" id="JAFDVH010000020">
    <property type="protein sequence ID" value="KAG7458663.1"/>
    <property type="molecule type" value="Genomic_DNA"/>
</dbReference>
<evidence type="ECO:0000256" key="6">
    <source>
        <dbReference type="ARBA" id="ARBA00022786"/>
    </source>
</evidence>
<evidence type="ECO:0000256" key="4">
    <source>
        <dbReference type="ARBA" id="ARBA00022723"/>
    </source>
</evidence>
<dbReference type="GO" id="GO:0032391">
    <property type="term" value="C:photoreceptor connecting cilium"/>
    <property type="evidence" value="ECO:0007669"/>
    <property type="project" value="UniProtKB-ARBA"/>
</dbReference>
<dbReference type="InterPro" id="IPR001841">
    <property type="entry name" value="Znf_RING"/>
</dbReference>
<dbReference type="CDD" id="cd16574">
    <property type="entry name" value="RING-HC_Topors"/>
    <property type="match status" value="1"/>
</dbReference>
<evidence type="ECO:0000256" key="17">
    <source>
        <dbReference type="SAM" id="MobiDB-lite"/>
    </source>
</evidence>
<evidence type="ECO:0000313" key="19">
    <source>
        <dbReference type="EMBL" id="KAG7458663.1"/>
    </source>
</evidence>
<dbReference type="SUPFAM" id="SSF57850">
    <property type="entry name" value="RING/U-box"/>
    <property type="match status" value="1"/>
</dbReference>
<dbReference type="GO" id="GO:0061630">
    <property type="term" value="F:ubiquitin protein ligase activity"/>
    <property type="evidence" value="ECO:0007669"/>
    <property type="project" value="UniProtKB-EC"/>
</dbReference>
<keyword evidence="3" id="KW-0808">Transferase</keyword>
<dbReference type="Pfam" id="PF13923">
    <property type="entry name" value="zf-C3HC4_2"/>
    <property type="match status" value="1"/>
</dbReference>
<dbReference type="PANTHER" id="PTHR46077:SF1">
    <property type="entry name" value="TOP1 BINDING ARGININE_SERINE RICH PROTEIN, E3 UBIQUITIN LIGASE"/>
    <property type="match status" value="1"/>
</dbReference>
<evidence type="ECO:0000256" key="2">
    <source>
        <dbReference type="ARBA" id="ARBA00012483"/>
    </source>
</evidence>
<feature type="non-terminal residue" evidence="19">
    <location>
        <position position="134"/>
    </location>
</feature>
<evidence type="ECO:0000256" key="10">
    <source>
        <dbReference type="ARBA" id="ARBA00071236"/>
    </source>
</evidence>
<dbReference type="PROSITE" id="PS00518">
    <property type="entry name" value="ZF_RING_1"/>
    <property type="match status" value="1"/>
</dbReference>
<evidence type="ECO:0000256" key="12">
    <source>
        <dbReference type="ARBA" id="ARBA00076940"/>
    </source>
</evidence>
<keyword evidence="4" id="KW-0479">Metal-binding</keyword>
<feature type="domain" description="RING-type" evidence="18">
    <location>
        <begin position="34"/>
        <end position="73"/>
    </location>
</feature>
<dbReference type="FunFam" id="3.30.40.10:FF:000136">
    <property type="entry name" value="E3 ubiquitin-protein ligase Topors"/>
    <property type="match status" value="1"/>
</dbReference>
<dbReference type="EC" id="2.3.2.27" evidence="2"/>
<evidence type="ECO:0000256" key="13">
    <source>
        <dbReference type="ARBA" id="ARBA00079040"/>
    </source>
</evidence>
<evidence type="ECO:0000256" key="11">
    <source>
        <dbReference type="ARBA" id="ARBA00076856"/>
    </source>
</evidence>
<keyword evidence="6" id="KW-0833">Ubl conjugation pathway</keyword>
<dbReference type="Proteomes" id="UP001046870">
    <property type="component" value="Chromosome 20"/>
</dbReference>
<feature type="compositionally biased region" description="Basic and acidic residues" evidence="17">
    <location>
        <begin position="116"/>
        <end position="134"/>
    </location>
</feature>
<evidence type="ECO:0000313" key="20">
    <source>
        <dbReference type="Proteomes" id="UP001046870"/>
    </source>
</evidence>
<accession>A0A9D3PF66</accession>
<organism evidence="19 20">
    <name type="scientific">Megalops atlanticus</name>
    <name type="common">Tarpon</name>
    <name type="synonym">Clupea gigantea</name>
    <dbReference type="NCBI Taxonomy" id="7932"/>
    <lineage>
        <taxon>Eukaryota</taxon>
        <taxon>Metazoa</taxon>
        <taxon>Chordata</taxon>
        <taxon>Craniata</taxon>
        <taxon>Vertebrata</taxon>
        <taxon>Euteleostomi</taxon>
        <taxon>Actinopterygii</taxon>
        <taxon>Neopterygii</taxon>
        <taxon>Teleostei</taxon>
        <taxon>Elopiformes</taxon>
        <taxon>Megalopidae</taxon>
        <taxon>Megalops</taxon>
    </lineage>
</organism>
<comment type="catalytic activity">
    <reaction evidence="1">
        <text>S-ubiquitinyl-[E2 ubiquitin-conjugating enzyme]-L-cysteine + [acceptor protein]-L-lysine = [E2 ubiquitin-conjugating enzyme]-L-cysteine + N(6)-ubiquitinyl-[acceptor protein]-L-lysine.</text>
        <dbReference type="EC" id="2.3.2.27"/>
    </reaction>
</comment>
<keyword evidence="20" id="KW-1185">Reference proteome</keyword>
<evidence type="ECO:0000256" key="7">
    <source>
        <dbReference type="ARBA" id="ARBA00022833"/>
    </source>
</evidence>
<evidence type="ECO:0000259" key="18">
    <source>
        <dbReference type="PROSITE" id="PS50089"/>
    </source>
</evidence>
<evidence type="ECO:0000256" key="1">
    <source>
        <dbReference type="ARBA" id="ARBA00000900"/>
    </source>
</evidence>
<dbReference type="InterPro" id="IPR058746">
    <property type="entry name" value="Znf_RING-type_Topors"/>
</dbReference>
<evidence type="ECO:0000256" key="3">
    <source>
        <dbReference type="ARBA" id="ARBA00022679"/>
    </source>
</evidence>
<dbReference type="GO" id="GO:0006513">
    <property type="term" value="P:protein monoubiquitination"/>
    <property type="evidence" value="ECO:0007669"/>
    <property type="project" value="TreeGrafter"/>
</dbReference>
<feature type="compositionally biased region" description="Basic residues" evidence="17">
    <location>
        <begin position="7"/>
        <end position="16"/>
    </location>
</feature>
<evidence type="ECO:0000256" key="14">
    <source>
        <dbReference type="ARBA" id="ARBA00079184"/>
    </source>
</evidence>
<evidence type="ECO:0000256" key="5">
    <source>
        <dbReference type="ARBA" id="ARBA00022771"/>
    </source>
</evidence>
<evidence type="ECO:0000256" key="15">
    <source>
        <dbReference type="ARBA" id="ARBA00082108"/>
    </source>
</evidence>
<evidence type="ECO:0000256" key="8">
    <source>
        <dbReference type="ARBA" id="ARBA00023015"/>
    </source>
</evidence>